<dbReference type="Gene3D" id="2.60.120.260">
    <property type="entry name" value="Galactose-binding domain-like"/>
    <property type="match status" value="1"/>
</dbReference>
<evidence type="ECO:0000313" key="10">
    <source>
        <dbReference type="EMBL" id="WOC32662.1"/>
    </source>
</evidence>
<dbReference type="SUPFAM" id="SSF51445">
    <property type="entry name" value="(Trans)glycosidases"/>
    <property type="match status" value="1"/>
</dbReference>
<dbReference type="InterPro" id="IPR008979">
    <property type="entry name" value="Galactose-bd-like_sf"/>
</dbReference>
<dbReference type="InterPro" id="IPR054593">
    <property type="entry name" value="Beta-mannosidase-like_N2"/>
</dbReference>
<dbReference type="GO" id="GO:0006516">
    <property type="term" value="P:glycoprotein catabolic process"/>
    <property type="evidence" value="ECO:0007669"/>
    <property type="project" value="TreeGrafter"/>
</dbReference>
<dbReference type="FunFam" id="3.20.20.80:FF:000050">
    <property type="entry name" value="Beta-mannosidase B"/>
    <property type="match status" value="1"/>
</dbReference>
<keyword evidence="5" id="KW-0325">Glycoprotein</keyword>
<gene>
    <name evidence="10" type="ORF">PXC00_01970</name>
</gene>
<dbReference type="Gene3D" id="2.60.40.10">
    <property type="entry name" value="Immunoglobulins"/>
    <property type="match status" value="2"/>
</dbReference>
<feature type="domain" description="Beta-mannosidase Ig-fold" evidence="8">
    <location>
        <begin position="739"/>
        <end position="821"/>
    </location>
</feature>
<comment type="similarity">
    <text evidence="2">Belongs to the glycosyl hydrolase 2 family.</text>
</comment>
<dbReference type="Pfam" id="PF17753">
    <property type="entry name" value="Ig_mannosidase"/>
    <property type="match status" value="1"/>
</dbReference>
<dbReference type="Proteomes" id="UP001300604">
    <property type="component" value="Chromosome"/>
</dbReference>
<evidence type="ECO:0000259" key="7">
    <source>
        <dbReference type="Pfam" id="PF00703"/>
    </source>
</evidence>
<dbReference type="InterPro" id="IPR006102">
    <property type="entry name" value="Ig-like_GH2"/>
</dbReference>
<dbReference type="InterPro" id="IPR050887">
    <property type="entry name" value="Beta-mannosidase_GH2"/>
</dbReference>
<dbReference type="InterPro" id="IPR041625">
    <property type="entry name" value="Beta-mannosidase_Ig"/>
</dbReference>
<dbReference type="InterPro" id="IPR013783">
    <property type="entry name" value="Ig-like_fold"/>
</dbReference>
<dbReference type="Gene3D" id="3.20.20.80">
    <property type="entry name" value="Glycosidases"/>
    <property type="match status" value="1"/>
</dbReference>
<comment type="catalytic activity">
    <reaction evidence="1">
        <text>Hydrolysis of terminal, non-reducing beta-D-mannose residues in beta-D-mannosides.</text>
        <dbReference type="EC" id="3.2.1.25"/>
    </reaction>
</comment>
<evidence type="ECO:0000256" key="1">
    <source>
        <dbReference type="ARBA" id="ARBA00000829"/>
    </source>
</evidence>
<dbReference type="AlphaFoldDB" id="A0AA97DBD5"/>
<reference evidence="10" key="2">
    <citation type="submission" date="2024-06" db="EMBL/GenBank/DDBJ databases">
        <title>Caproicibacterium argilliputei sp. nov, a novel caproic acid producing anaerobic bacterium isolated from pit mud.</title>
        <authorList>
            <person name="Xia S."/>
        </authorList>
    </citation>
    <scope>NUCLEOTIDE SEQUENCE</scope>
    <source>
        <strain evidence="10">ZCY20-5</strain>
    </source>
</reference>
<feature type="domain" description="Beta-mannosidase-like galactose-binding" evidence="9">
    <location>
        <begin position="10"/>
        <end position="180"/>
    </location>
</feature>
<evidence type="ECO:0000259" key="9">
    <source>
        <dbReference type="Pfam" id="PF22666"/>
    </source>
</evidence>
<protein>
    <recommendedName>
        <fullName evidence="3">beta-mannosidase</fullName>
        <ecNumber evidence="3">3.2.1.25</ecNumber>
    </recommendedName>
</protein>
<evidence type="ECO:0000256" key="6">
    <source>
        <dbReference type="ARBA" id="ARBA00023295"/>
    </source>
</evidence>
<dbReference type="InterPro" id="IPR036156">
    <property type="entry name" value="Beta-gal/glucu_dom_sf"/>
</dbReference>
<dbReference type="EC" id="3.2.1.25" evidence="3"/>
<dbReference type="SUPFAM" id="SSF49785">
    <property type="entry name" value="Galactose-binding domain-like"/>
    <property type="match status" value="1"/>
</dbReference>
<dbReference type="InterPro" id="IPR017853">
    <property type="entry name" value="GH"/>
</dbReference>
<dbReference type="Pfam" id="PF00703">
    <property type="entry name" value="Glyco_hydro_2"/>
    <property type="match status" value="1"/>
</dbReference>
<dbReference type="GO" id="GO:0005975">
    <property type="term" value="P:carbohydrate metabolic process"/>
    <property type="evidence" value="ECO:0007669"/>
    <property type="project" value="InterPro"/>
</dbReference>
<organism evidence="10 11">
    <name type="scientific">Caproicibacterium argilliputei</name>
    <dbReference type="NCBI Taxonomy" id="3030016"/>
    <lineage>
        <taxon>Bacteria</taxon>
        <taxon>Bacillati</taxon>
        <taxon>Bacillota</taxon>
        <taxon>Clostridia</taxon>
        <taxon>Eubacteriales</taxon>
        <taxon>Oscillospiraceae</taxon>
        <taxon>Caproicibacterium</taxon>
    </lineage>
</organism>
<dbReference type="PANTHER" id="PTHR43730:SF1">
    <property type="entry name" value="BETA-MANNOSIDASE"/>
    <property type="match status" value="1"/>
</dbReference>
<evidence type="ECO:0000259" key="8">
    <source>
        <dbReference type="Pfam" id="PF17753"/>
    </source>
</evidence>
<keyword evidence="11" id="KW-1185">Reference proteome</keyword>
<dbReference type="Pfam" id="PF22666">
    <property type="entry name" value="Glyco_hydro_2_N2"/>
    <property type="match status" value="1"/>
</dbReference>
<evidence type="ECO:0000313" key="11">
    <source>
        <dbReference type="Proteomes" id="UP001300604"/>
    </source>
</evidence>
<evidence type="ECO:0000256" key="5">
    <source>
        <dbReference type="ARBA" id="ARBA00023180"/>
    </source>
</evidence>
<evidence type="ECO:0000256" key="3">
    <source>
        <dbReference type="ARBA" id="ARBA00012754"/>
    </source>
</evidence>
<dbReference type="EMBL" id="CP135996">
    <property type="protein sequence ID" value="WOC32662.1"/>
    <property type="molecule type" value="Genomic_DNA"/>
</dbReference>
<evidence type="ECO:0000256" key="2">
    <source>
        <dbReference type="ARBA" id="ARBA00007401"/>
    </source>
</evidence>
<dbReference type="PANTHER" id="PTHR43730">
    <property type="entry name" value="BETA-MANNOSIDASE"/>
    <property type="match status" value="1"/>
</dbReference>
<sequence length="823" mass="93896">MEKQLLNEDWRMRVCGEDTWLPARVPCSLLSVLLEQNQIEDPYWRCNEQKAVQLCRNDCEFCRTVSVTDEVLRQRAVELVFEGLDTLADIFVNGALLAHTSDMHRTYRFDCRSLLHSGENELRVRFYSPIRYIETYRPALGKESHVAPTGGMPGGHYLRKAQSMFGWDWGIQLPDMGIWRSVWLETYSEPRVSDVEILQHHEDGLVRLTVAAETEQAGGCAEDALSVALYAPDGALLERQNIAWRPKAEAHFTVRQPQLWWPNGYGAQPLYRVEVSLLCGSEERQRKSLSVGLRTLTVLHEPDEWGKSFTVCVNGLKIFARGANYIPEDAVYPRITEEKQRFLVETALQENMNCLRLWGGGYFPSDAFYDLCDRAGLLIWQDLLFSDDTFALTPEFEENILAETRDNVHRLRHHACLLLWCGNNEIESAWAYWGNFQEEPPALRADYIKIFEYLLPRAVRACDKQTFYWPSSPSSGGCFQAPDAETDGDVHYWEVWHGRKPFTDYRKYKFRFCSEFGFQSFPSIKTIRSFTEPKDRNPFSKVMEAHQKNGSANGTILAYLSENFRYPGTLEGLVYLSQVLQGMAIQYGVEHWRRQRGQCMGSLFWQLNDNWPVISWSAVDYLHRYKALHYLAVHFYAPVACSLLREGSVVSAYIQNETAHTGRYRAKLRLRGVNGSLLAEETVSGEAAPYAAVCLGQKDWASLLVGREEQVLAEIAFSGDGLEETLAAEPFVPYKHLALERVHIERQIRETSEGWEITLCANGVAPFVWLDLAAGDGVFSDNCFLLNGSDSKTVLLKREGLTLPADSSVEKQLTVTCLQDTYL</sequence>
<accession>A0AA97DBD5</accession>
<feature type="domain" description="Glycoside hydrolase family 2 immunoglobulin-like beta-sandwich" evidence="7">
    <location>
        <begin position="194"/>
        <end position="294"/>
    </location>
</feature>
<evidence type="ECO:0000256" key="4">
    <source>
        <dbReference type="ARBA" id="ARBA00022801"/>
    </source>
</evidence>
<keyword evidence="4 10" id="KW-0378">Hydrolase</keyword>
<proteinExistence type="inferred from homology"/>
<name>A0AA97DBD5_9FIRM</name>
<reference evidence="10" key="1">
    <citation type="submission" date="2023-09" db="EMBL/GenBank/DDBJ databases">
        <authorList>
            <person name="Zeng C."/>
        </authorList>
    </citation>
    <scope>NUCLEOTIDE SEQUENCE</scope>
    <source>
        <strain evidence="10">ZCY20-5</strain>
    </source>
</reference>
<dbReference type="GO" id="GO:0004567">
    <property type="term" value="F:beta-mannosidase activity"/>
    <property type="evidence" value="ECO:0007669"/>
    <property type="project" value="UniProtKB-EC"/>
</dbReference>
<keyword evidence="6" id="KW-0326">Glycosidase</keyword>
<dbReference type="RefSeq" id="WP_275846133.1">
    <property type="nucleotide sequence ID" value="NZ_CP135996.1"/>
</dbReference>
<dbReference type="KEGG" id="carl:PXC00_01970"/>
<dbReference type="SUPFAM" id="SSF49303">
    <property type="entry name" value="beta-Galactosidase/glucuronidase domain"/>
    <property type="match status" value="2"/>
</dbReference>